<dbReference type="AlphaFoldDB" id="A0A0F4QW18"/>
<organism evidence="2 3">
    <name type="scientific">Pseudoalteromonas rubra</name>
    <dbReference type="NCBI Taxonomy" id="43658"/>
    <lineage>
        <taxon>Bacteria</taxon>
        <taxon>Pseudomonadati</taxon>
        <taxon>Pseudomonadota</taxon>
        <taxon>Gammaproteobacteria</taxon>
        <taxon>Alteromonadales</taxon>
        <taxon>Pseudoalteromonadaceae</taxon>
        <taxon>Pseudoalteromonas</taxon>
    </lineage>
</organism>
<accession>A0A0F4QW18</accession>
<evidence type="ECO:0000313" key="3">
    <source>
        <dbReference type="Proteomes" id="UP000033452"/>
    </source>
</evidence>
<evidence type="ECO:0000259" key="1">
    <source>
        <dbReference type="Pfam" id="PF00881"/>
    </source>
</evidence>
<feature type="domain" description="Nitroreductase" evidence="1">
    <location>
        <begin position="623"/>
        <end position="794"/>
    </location>
</feature>
<gene>
    <name evidence="2" type="ORF">TW77_06050</name>
</gene>
<name>A0A0F4QW18_9GAMM</name>
<sequence length="797" mass="87816">MNVPLTLTAKEIGTTFEVDSELALPRYPKFINEIQVIPYGATSLLFEGGHGTQVLGGRAARSLIPRIIPLLDGRTTIAELEQKLTGLPRGAIPNIVALLYSRGLLEDGVGWDNEVAEIPGTSAFFGRYTDVTRVNKNRCDALKRLQSSTVLVCCPTSLQSTFEAAFEGSGLGSVNFVDLQEPIYAPANLLLACFDETVGAENIADFMQQAWDHKMPTLHARFAAGNVEMGPFFIPNKSASYEDFRAIHPMSQGGAGYSSGFWAASIAHQALLILSRVGRTNFYNRCHYYEYDNNERYYKEIAIARMPGVGSGELAKVCATQMTKQIWRQHSSANDMPTSDLLSPRDYQMHYAPANINIAKSQPEPYWGATPYALPEPSLAAIEPSWQNYGVDKSSLDKQAVATLLGYTFGYQHFDNGEARRIVPSAGGLGSNEAFILVNQVDGLDTGVYHYFASEHRLDRIGAVNREVVAGALGVDIYDLPPLVLVTVGHLNKVRQKYGDFGFRFINLDTGFTQVTLFELLSQLNLPFALLEDTRDIALANALSLPVIAARNAITSVVAIGVAEKHKYMHPCHVNRAMDSLLEGAANSGLDSYELEARYRAQRDKALIVKQATPTYLHDLLLTRRSVRVFANRTVPLELVADVAHQVDKELQFYQQKGALEAQVDIYAALKTESGSGEYTLYRYNSKNSHIELLEEHIAQPKLKAGILQNNLASAPVVYFFTGRFHDAVQAYKHRGYRTLIQHAAAASAKTLLYSQSFGLVGCPWGGLCEDGVGHLLGIDRYTEMPLFGTSMGYAHD</sequence>
<dbReference type="Pfam" id="PF00881">
    <property type="entry name" value="Nitroreductase"/>
    <property type="match status" value="1"/>
</dbReference>
<dbReference type="InterPro" id="IPR052544">
    <property type="entry name" value="Bacteriocin_Proc_Enz"/>
</dbReference>
<dbReference type="Proteomes" id="UP000033452">
    <property type="component" value="Unassembled WGS sequence"/>
</dbReference>
<dbReference type="InterPro" id="IPR000415">
    <property type="entry name" value="Nitroreductase-like"/>
</dbReference>
<dbReference type="PANTHER" id="PTHR43745">
    <property type="entry name" value="NITROREDUCTASE MJ1384-RELATED"/>
    <property type="match status" value="1"/>
</dbReference>
<dbReference type="PANTHER" id="PTHR43745:SF2">
    <property type="entry name" value="NITROREDUCTASE MJ1384-RELATED"/>
    <property type="match status" value="1"/>
</dbReference>
<protein>
    <recommendedName>
        <fullName evidence="1">Nitroreductase domain-containing protein</fullName>
    </recommendedName>
</protein>
<dbReference type="OrthoDB" id="3723182at2"/>
<dbReference type="SUPFAM" id="SSF55469">
    <property type="entry name" value="FMN-dependent nitroreductase-like"/>
    <property type="match status" value="1"/>
</dbReference>
<dbReference type="RefSeq" id="WP_046004059.1">
    <property type="nucleotide sequence ID" value="NZ_JXYA01000010.1"/>
</dbReference>
<dbReference type="GO" id="GO:0016491">
    <property type="term" value="F:oxidoreductase activity"/>
    <property type="evidence" value="ECO:0007669"/>
    <property type="project" value="InterPro"/>
</dbReference>
<dbReference type="Gene3D" id="3.40.109.10">
    <property type="entry name" value="NADH Oxidase"/>
    <property type="match status" value="2"/>
</dbReference>
<proteinExistence type="predicted"/>
<dbReference type="EMBL" id="JXYA01000010">
    <property type="protein sequence ID" value="KJZ11435.1"/>
    <property type="molecule type" value="Genomic_DNA"/>
</dbReference>
<reference evidence="2 3" key="1">
    <citation type="journal article" date="2015" name="BMC Genomics">
        <title>Genome mining reveals unlocked bioactive potential of marine Gram-negative bacteria.</title>
        <authorList>
            <person name="Machado H."/>
            <person name="Sonnenschein E.C."/>
            <person name="Melchiorsen J."/>
            <person name="Gram L."/>
        </authorList>
    </citation>
    <scope>NUCLEOTIDE SEQUENCE [LARGE SCALE GENOMIC DNA]</scope>
    <source>
        <strain evidence="2 3">S2471</strain>
    </source>
</reference>
<comment type="caution">
    <text evidence="2">The sequence shown here is derived from an EMBL/GenBank/DDBJ whole genome shotgun (WGS) entry which is preliminary data.</text>
</comment>
<dbReference type="PATRIC" id="fig|43658.5.peg.1267"/>
<evidence type="ECO:0000313" key="2">
    <source>
        <dbReference type="EMBL" id="KJZ11435.1"/>
    </source>
</evidence>
<keyword evidence="3" id="KW-1185">Reference proteome</keyword>
<dbReference type="InterPro" id="IPR029479">
    <property type="entry name" value="Nitroreductase"/>
</dbReference>